<dbReference type="EMBL" id="UINC01058481">
    <property type="protein sequence ID" value="SVB80788.1"/>
    <property type="molecule type" value="Genomic_DNA"/>
</dbReference>
<reference evidence="2" key="1">
    <citation type="submission" date="2018-05" db="EMBL/GenBank/DDBJ databases">
        <authorList>
            <person name="Lanie J.A."/>
            <person name="Ng W.-L."/>
            <person name="Kazmierczak K.M."/>
            <person name="Andrzejewski T.M."/>
            <person name="Davidsen T.M."/>
            <person name="Wayne K.J."/>
            <person name="Tettelin H."/>
            <person name="Glass J.I."/>
            <person name="Rusch D."/>
            <person name="Podicherti R."/>
            <person name="Tsui H.-C.T."/>
            <person name="Winkler M.E."/>
        </authorList>
    </citation>
    <scope>NUCLEOTIDE SEQUENCE</scope>
</reference>
<evidence type="ECO:0000313" key="2">
    <source>
        <dbReference type="EMBL" id="SVB80788.1"/>
    </source>
</evidence>
<protein>
    <recommendedName>
        <fullName evidence="1">DUF7700 domain-containing protein</fullName>
    </recommendedName>
</protein>
<dbReference type="InterPro" id="IPR056117">
    <property type="entry name" value="DUF7700"/>
</dbReference>
<feature type="non-terminal residue" evidence="2">
    <location>
        <position position="1"/>
    </location>
</feature>
<gene>
    <name evidence="2" type="ORF">METZ01_LOCUS233642</name>
</gene>
<organism evidence="2">
    <name type="scientific">marine metagenome</name>
    <dbReference type="NCBI Taxonomy" id="408172"/>
    <lineage>
        <taxon>unclassified sequences</taxon>
        <taxon>metagenomes</taxon>
        <taxon>ecological metagenomes</taxon>
    </lineage>
</organism>
<name>A0A382H0G6_9ZZZZ</name>
<proteinExistence type="predicted"/>
<dbReference type="AlphaFoldDB" id="A0A382H0G6"/>
<dbReference type="Pfam" id="PF24777">
    <property type="entry name" value="DUF7700"/>
    <property type="match status" value="1"/>
</dbReference>
<evidence type="ECO:0000259" key="1">
    <source>
        <dbReference type="Pfam" id="PF24777"/>
    </source>
</evidence>
<feature type="domain" description="DUF7700" evidence="1">
    <location>
        <begin position="15"/>
        <end position="98"/>
    </location>
</feature>
<sequence length="99" mass="11263">VKISVVTTREMQDQFHVGPLTFAVKHESWDGNIQDHADQGICILVSAKIAGNDTVLIRFNCFDFEKSYIYGPENEEFRASQLYRMDPIVDGNPINWTIG</sequence>
<accession>A0A382H0G6</accession>
<feature type="non-terminal residue" evidence="2">
    <location>
        <position position="99"/>
    </location>
</feature>